<dbReference type="PANTHER" id="PTHR41795">
    <property type="entry name" value="EXOPOLYSACCHARIDE SYNTHESIS PROTEIN"/>
    <property type="match status" value="1"/>
</dbReference>
<dbReference type="AlphaFoldDB" id="K2I5P6"/>
<organism evidence="2 3">
    <name type="scientific">Oceaniovalibus guishaninsula JLT2003</name>
    <dbReference type="NCBI Taxonomy" id="1231392"/>
    <lineage>
        <taxon>Bacteria</taxon>
        <taxon>Pseudomonadati</taxon>
        <taxon>Pseudomonadota</taxon>
        <taxon>Alphaproteobacteria</taxon>
        <taxon>Rhodobacterales</taxon>
        <taxon>Roseobacteraceae</taxon>
        <taxon>Oceaniovalibus</taxon>
    </lineage>
</organism>
<evidence type="ECO:0000313" key="2">
    <source>
        <dbReference type="EMBL" id="EKE44270.1"/>
    </source>
</evidence>
<dbReference type="RefSeq" id="WP_007426938.1">
    <property type="nucleotide sequence ID" value="NZ_AMGO01000036.1"/>
</dbReference>
<evidence type="ECO:0000313" key="3">
    <source>
        <dbReference type="Proteomes" id="UP000006765"/>
    </source>
</evidence>
<gene>
    <name evidence="2" type="ORF">OCGS_1786</name>
</gene>
<dbReference type="Proteomes" id="UP000006765">
    <property type="component" value="Unassembled WGS sequence"/>
</dbReference>
<name>K2I5P6_9RHOB</name>
<dbReference type="eggNOG" id="COG3932">
    <property type="taxonomic scope" value="Bacteria"/>
</dbReference>
<evidence type="ECO:0000256" key="1">
    <source>
        <dbReference type="SAM" id="Phobius"/>
    </source>
</evidence>
<feature type="transmembrane region" description="Helical" evidence="1">
    <location>
        <begin position="172"/>
        <end position="194"/>
    </location>
</feature>
<feature type="transmembrane region" description="Helical" evidence="1">
    <location>
        <begin position="131"/>
        <end position="152"/>
    </location>
</feature>
<dbReference type="PIRSF" id="PIRSF033239">
    <property type="entry name" value="ExoD"/>
    <property type="match status" value="1"/>
</dbReference>
<dbReference type="PANTHER" id="PTHR41795:SF1">
    <property type="entry name" value="EXOPOLYSACCHARIDE SYNTHESIS PROTEIN"/>
    <property type="match status" value="1"/>
</dbReference>
<keyword evidence="1" id="KW-0812">Transmembrane</keyword>
<dbReference type="Pfam" id="PF06055">
    <property type="entry name" value="ExoD"/>
    <property type="match status" value="1"/>
</dbReference>
<dbReference type="STRING" id="1231392.OCGS_1786"/>
<dbReference type="PATRIC" id="fig|1231392.3.peg.1796"/>
<dbReference type="EMBL" id="AMGO01000036">
    <property type="protein sequence ID" value="EKE44270.1"/>
    <property type="molecule type" value="Genomic_DNA"/>
</dbReference>
<dbReference type="InterPro" id="IPR010331">
    <property type="entry name" value="ExoD"/>
</dbReference>
<keyword evidence="3" id="KW-1185">Reference proteome</keyword>
<protein>
    <submittedName>
        <fullName evidence="2">Exopolysaccharide synthesis exoD</fullName>
    </submittedName>
</protein>
<feature type="transmembrane region" description="Helical" evidence="1">
    <location>
        <begin position="51"/>
        <end position="73"/>
    </location>
</feature>
<keyword evidence="1" id="KW-0472">Membrane</keyword>
<reference evidence="2 3" key="1">
    <citation type="journal article" date="2012" name="J. Bacteriol.">
        <title>Draft Genome Sequence of Oceaniovalibus guishaninsula JLT2003T.</title>
        <authorList>
            <person name="Tang K."/>
            <person name="Liu K."/>
            <person name="Jiao N."/>
        </authorList>
    </citation>
    <scope>NUCLEOTIDE SEQUENCE [LARGE SCALE GENOMIC DNA]</scope>
    <source>
        <strain evidence="2 3">JLT2003</strain>
    </source>
</reference>
<sequence>MSDDVTAVEDILDRLQELGDDSDRASIGDVLGAIGSRGFGPLLFTPALIEISPIGGIPGVPTFLAAIIALVAIQMIVGRDHVWLPGVIERRSVEGGKLRTAADKLRPIGAWMDRHFSHRLTRLTGPGMQRLAAGACLLLCLTVPPLEIVPFASTAPTAAIAAIGLAITARDGLLMLVGFAATAGAVGFGLWMLLR</sequence>
<dbReference type="OrthoDB" id="7949130at2"/>
<comment type="caution">
    <text evidence="2">The sequence shown here is derived from an EMBL/GenBank/DDBJ whole genome shotgun (WGS) entry which is preliminary data.</text>
</comment>
<proteinExistence type="predicted"/>
<keyword evidence="1" id="KW-1133">Transmembrane helix</keyword>
<accession>K2I5P6</accession>